<keyword evidence="1" id="KW-1133">Transmembrane helix</keyword>
<feature type="transmembrane region" description="Helical" evidence="1">
    <location>
        <begin position="68"/>
        <end position="95"/>
    </location>
</feature>
<reference evidence="2" key="1">
    <citation type="journal article" date="2015" name="Nature">
        <title>Complex archaea that bridge the gap between prokaryotes and eukaryotes.</title>
        <authorList>
            <person name="Spang A."/>
            <person name="Saw J.H."/>
            <person name="Jorgensen S.L."/>
            <person name="Zaremba-Niedzwiedzka K."/>
            <person name="Martijn J."/>
            <person name="Lind A.E."/>
            <person name="van Eijk R."/>
            <person name="Schleper C."/>
            <person name="Guy L."/>
            <person name="Ettema T.J."/>
        </authorList>
    </citation>
    <scope>NUCLEOTIDE SEQUENCE</scope>
</reference>
<organism evidence="2">
    <name type="scientific">marine sediment metagenome</name>
    <dbReference type="NCBI Taxonomy" id="412755"/>
    <lineage>
        <taxon>unclassified sequences</taxon>
        <taxon>metagenomes</taxon>
        <taxon>ecological metagenomes</taxon>
    </lineage>
</organism>
<proteinExistence type="predicted"/>
<feature type="transmembrane region" description="Helical" evidence="1">
    <location>
        <begin position="12"/>
        <end position="36"/>
    </location>
</feature>
<keyword evidence="1" id="KW-0812">Transmembrane</keyword>
<feature type="transmembrane region" description="Helical" evidence="1">
    <location>
        <begin position="101"/>
        <end position="123"/>
    </location>
</feature>
<accession>A0A0F9FGB7</accession>
<name>A0A0F9FGB7_9ZZZZ</name>
<protein>
    <submittedName>
        <fullName evidence="2">Uncharacterized protein</fullName>
    </submittedName>
</protein>
<dbReference type="EMBL" id="LAZR01021437">
    <property type="protein sequence ID" value="KKL85323.1"/>
    <property type="molecule type" value="Genomic_DNA"/>
</dbReference>
<dbReference type="AlphaFoldDB" id="A0A0F9FGB7"/>
<sequence length="128" mass="13164">MALKSQENTIGAWAFLAGVILAVLIGLSTTLIPIPALVVYSAQIYAILVLLGIFVGFMHVTGKDSQTFLMAGVILVIVSKFGLESVTGTLIGIGIGDAVSSVFGALIALFAPATIIVALKTVFSLAKV</sequence>
<evidence type="ECO:0000256" key="1">
    <source>
        <dbReference type="SAM" id="Phobius"/>
    </source>
</evidence>
<evidence type="ECO:0000313" key="2">
    <source>
        <dbReference type="EMBL" id="KKL85323.1"/>
    </source>
</evidence>
<keyword evidence="1" id="KW-0472">Membrane</keyword>
<comment type="caution">
    <text evidence="2">The sequence shown here is derived from an EMBL/GenBank/DDBJ whole genome shotgun (WGS) entry which is preliminary data.</text>
</comment>
<gene>
    <name evidence="2" type="ORF">LCGC14_1955870</name>
</gene>
<feature type="transmembrane region" description="Helical" evidence="1">
    <location>
        <begin position="42"/>
        <end position="61"/>
    </location>
</feature>